<feature type="binding site" evidence="1">
    <location>
        <position position="77"/>
    </location>
    <ligand>
        <name>L-glutamate</name>
        <dbReference type="ChEBI" id="CHEBI:29985"/>
    </ligand>
</feature>
<dbReference type="EnsemblPlants" id="Bo2g064640.1">
    <property type="protein sequence ID" value="Bo2g064640.1"/>
    <property type="gene ID" value="Bo2g064640"/>
</dbReference>
<dbReference type="EnsemblPlants" id="Bo2g064650.1">
    <property type="protein sequence ID" value="Bo2g064650.1"/>
    <property type="gene ID" value="Bo2g064650"/>
</dbReference>
<feature type="signal peptide" evidence="2">
    <location>
        <begin position="1"/>
        <end position="21"/>
    </location>
</feature>
<dbReference type="PANTHER" id="PTHR11686">
    <property type="entry name" value="GAMMA GLUTAMYL TRANSPEPTIDASE"/>
    <property type="match status" value="1"/>
</dbReference>
<dbReference type="GO" id="GO:0005886">
    <property type="term" value="C:plasma membrane"/>
    <property type="evidence" value="ECO:0007669"/>
    <property type="project" value="TreeGrafter"/>
</dbReference>
<dbReference type="STRING" id="109376.A0A0D3APG5"/>
<organism evidence="3 4">
    <name type="scientific">Brassica oleracea var. oleracea</name>
    <dbReference type="NCBI Taxonomy" id="109376"/>
    <lineage>
        <taxon>Eukaryota</taxon>
        <taxon>Viridiplantae</taxon>
        <taxon>Streptophyta</taxon>
        <taxon>Embryophyta</taxon>
        <taxon>Tracheophyta</taxon>
        <taxon>Spermatophyta</taxon>
        <taxon>Magnoliopsida</taxon>
        <taxon>eudicotyledons</taxon>
        <taxon>Gunneridae</taxon>
        <taxon>Pentapetalae</taxon>
        <taxon>rosids</taxon>
        <taxon>malvids</taxon>
        <taxon>Brassicales</taxon>
        <taxon>Brassicaceae</taxon>
        <taxon>Brassiceae</taxon>
        <taxon>Brassica</taxon>
    </lineage>
</organism>
<evidence type="ECO:0000313" key="3">
    <source>
        <dbReference type="EnsemblPlants" id="Bo2g064640.1"/>
    </source>
</evidence>
<dbReference type="InterPro" id="IPR000101">
    <property type="entry name" value="GGT_peptidase"/>
</dbReference>
<proteinExistence type="predicted"/>
<keyword evidence="4" id="KW-1185">Reference proteome</keyword>
<name>A0A0D3APG5_BRAOL</name>
<dbReference type="Pfam" id="PF01019">
    <property type="entry name" value="G_glu_transpept"/>
    <property type="match status" value="1"/>
</dbReference>
<dbReference type="HOGENOM" id="CLU_2041280_0_0_1"/>
<accession>A0A0D3APG5</accession>
<reference evidence="3 4" key="1">
    <citation type="journal article" date="2014" name="Genome Biol.">
        <title>Transcriptome and methylome profiling reveals relics of genome dominance in the mesopolyploid Brassica oleracea.</title>
        <authorList>
            <person name="Parkin I.A."/>
            <person name="Koh C."/>
            <person name="Tang H."/>
            <person name="Robinson S.J."/>
            <person name="Kagale S."/>
            <person name="Clarke W.E."/>
            <person name="Town C.D."/>
            <person name="Nixon J."/>
            <person name="Krishnakumar V."/>
            <person name="Bidwell S.L."/>
            <person name="Denoeud F."/>
            <person name="Belcram H."/>
            <person name="Links M.G."/>
            <person name="Just J."/>
            <person name="Clarke C."/>
            <person name="Bender T."/>
            <person name="Huebert T."/>
            <person name="Mason A.S."/>
            <person name="Pires J.C."/>
            <person name="Barker G."/>
            <person name="Moore J."/>
            <person name="Walley P.G."/>
            <person name="Manoli S."/>
            <person name="Batley J."/>
            <person name="Edwards D."/>
            <person name="Nelson M.N."/>
            <person name="Wang X."/>
            <person name="Paterson A.H."/>
            <person name="King G."/>
            <person name="Bancroft I."/>
            <person name="Chalhoub B."/>
            <person name="Sharpe A.G."/>
        </authorList>
    </citation>
    <scope>NUCLEOTIDE SEQUENCE</scope>
    <source>
        <strain evidence="4">cv. TO1000</strain>
        <strain evidence="3">TO1000</strain>
    </source>
</reference>
<dbReference type="Gramene" id="Bo2g064650.1">
    <property type="protein sequence ID" value="Bo2g064650.1"/>
    <property type="gene ID" value="Bo2g064650"/>
</dbReference>
<dbReference type="GO" id="GO:0006751">
    <property type="term" value="P:glutathione catabolic process"/>
    <property type="evidence" value="ECO:0007669"/>
    <property type="project" value="InterPro"/>
</dbReference>
<evidence type="ECO:0000256" key="1">
    <source>
        <dbReference type="PIRSR" id="PIRSR600101-2"/>
    </source>
</evidence>
<reference evidence="3" key="2">
    <citation type="submission" date="2015-03" db="UniProtKB">
        <authorList>
            <consortium name="EnsemblPlants"/>
        </authorList>
    </citation>
    <scope>IDENTIFICATION</scope>
</reference>
<protein>
    <submittedName>
        <fullName evidence="3">Uncharacterized protein</fullName>
    </submittedName>
</protein>
<sequence>MSKATVVLLLLVVAAVGNATAHKRQPRIIKHNGVVVDASVAAALCLGVVSPASSGLGGRASTVVKLADGDEIAYDSREVALRAAEIGEAFAPPPVKFQAENADILFNVLATLPSSLICTHY</sequence>
<dbReference type="OMA" id="SLICTHY"/>
<dbReference type="InterPro" id="IPR029055">
    <property type="entry name" value="Ntn_hydrolases_N"/>
</dbReference>
<dbReference type="Gramene" id="Bo2g064640.1">
    <property type="protein sequence ID" value="Bo2g064640.1"/>
    <property type="gene ID" value="Bo2g064640"/>
</dbReference>
<dbReference type="eggNOG" id="KOG2410">
    <property type="taxonomic scope" value="Eukaryota"/>
</dbReference>
<dbReference type="AlphaFoldDB" id="A0A0D3APG5"/>
<keyword evidence="2" id="KW-0732">Signal</keyword>
<evidence type="ECO:0000256" key="2">
    <source>
        <dbReference type="SAM" id="SignalP"/>
    </source>
</evidence>
<dbReference type="SUPFAM" id="SSF56235">
    <property type="entry name" value="N-terminal nucleophile aminohydrolases (Ntn hydrolases)"/>
    <property type="match status" value="1"/>
</dbReference>
<dbReference type="GO" id="GO:0036374">
    <property type="term" value="F:glutathione hydrolase activity"/>
    <property type="evidence" value="ECO:0007669"/>
    <property type="project" value="InterPro"/>
</dbReference>
<feature type="chain" id="PRO_5007396317" evidence="2">
    <location>
        <begin position="22"/>
        <end position="121"/>
    </location>
</feature>
<dbReference type="Proteomes" id="UP000032141">
    <property type="component" value="Chromosome C2"/>
</dbReference>
<dbReference type="PANTHER" id="PTHR11686:SF34">
    <property type="entry name" value="GLUTATHIONE HYDROLASE 1-RELATED"/>
    <property type="match status" value="1"/>
</dbReference>
<evidence type="ECO:0000313" key="4">
    <source>
        <dbReference type="Proteomes" id="UP000032141"/>
    </source>
</evidence>